<dbReference type="SUPFAM" id="SSF48452">
    <property type="entry name" value="TPR-like"/>
    <property type="match status" value="1"/>
</dbReference>
<dbReference type="EMBL" id="OW240915">
    <property type="protein sequence ID" value="CAH2285524.1"/>
    <property type="molecule type" value="Genomic_DNA"/>
</dbReference>
<comment type="subcellular location">
    <subcellularLocation>
        <location evidence="1">Cytoplasm</location>
        <location evidence="1">Cytoskeleton</location>
    </subcellularLocation>
</comment>
<keyword evidence="4" id="KW-0677">Repeat</keyword>
<dbReference type="PANTHER" id="PTHR16056">
    <property type="entry name" value="REGULATOR OF MICROTUBULE DYNAMICS PROTEIN"/>
    <property type="match status" value="1"/>
</dbReference>
<proteinExistence type="inferred from homology"/>
<dbReference type="GO" id="GO:0005739">
    <property type="term" value="C:mitochondrion"/>
    <property type="evidence" value="ECO:0007669"/>
    <property type="project" value="TreeGrafter"/>
</dbReference>
<dbReference type="InterPro" id="IPR011990">
    <property type="entry name" value="TPR-like_helical_dom_sf"/>
</dbReference>
<dbReference type="Pfam" id="PF21033">
    <property type="entry name" value="RMD1-3"/>
    <property type="match status" value="1"/>
</dbReference>
<evidence type="ECO:0000256" key="2">
    <source>
        <dbReference type="ARBA" id="ARBA00011375"/>
    </source>
</evidence>
<dbReference type="GO" id="GO:0005876">
    <property type="term" value="C:spindle microtubule"/>
    <property type="evidence" value="ECO:0007669"/>
    <property type="project" value="TreeGrafter"/>
</dbReference>
<evidence type="ECO:0000256" key="9">
    <source>
        <dbReference type="ARBA" id="ARBA00041958"/>
    </source>
</evidence>
<evidence type="ECO:0000256" key="7">
    <source>
        <dbReference type="ARBA" id="ARBA00038360"/>
    </source>
</evidence>
<dbReference type="PANTHER" id="PTHR16056:SF16">
    <property type="entry name" value="REGULATOR OF MICROTUBULE DYNAMICS PROTEIN 1"/>
    <property type="match status" value="1"/>
</dbReference>
<keyword evidence="6" id="KW-0206">Cytoskeleton</keyword>
<sequence>MAQISTVTPAEKKRMVYESREFAKKALEKDELCWAAHKWYGVCLSDVGDYEGIKVKIGNAYIIKEHFQRAIELNPKDATTIHLIGLWYYMFADMPWYQKKIASTLFAALPPATFEEALVYFQMAEEADPNFYSKNLLYLGKSYLKLKNNELGLFWISKAKDYPARSEEDQQVHKEASDILKSMGR</sequence>
<evidence type="ECO:0000256" key="5">
    <source>
        <dbReference type="ARBA" id="ARBA00022803"/>
    </source>
</evidence>
<evidence type="ECO:0000313" key="11">
    <source>
        <dbReference type="EMBL" id="CAH2285524.1"/>
    </source>
</evidence>
<keyword evidence="5" id="KW-0802">TPR repeat</keyword>
<organism evidence="11 12">
    <name type="scientific">Pelobates cultripes</name>
    <name type="common">Western spadefoot toad</name>
    <dbReference type="NCBI Taxonomy" id="61616"/>
    <lineage>
        <taxon>Eukaryota</taxon>
        <taxon>Metazoa</taxon>
        <taxon>Chordata</taxon>
        <taxon>Craniata</taxon>
        <taxon>Vertebrata</taxon>
        <taxon>Euteleostomi</taxon>
        <taxon>Amphibia</taxon>
        <taxon>Batrachia</taxon>
        <taxon>Anura</taxon>
        <taxon>Pelobatoidea</taxon>
        <taxon>Pelobatidae</taxon>
        <taxon>Pelobates</taxon>
    </lineage>
</organism>
<dbReference type="GO" id="GO:0008017">
    <property type="term" value="F:microtubule binding"/>
    <property type="evidence" value="ECO:0007669"/>
    <property type="project" value="TreeGrafter"/>
</dbReference>
<keyword evidence="12" id="KW-1185">Reference proteome</keyword>
<reference evidence="11" key="1">
    <citation type="submission" date="2022-03" db="EMBL/GenBank/DDBJ databases">
        <authorList>
            <person name="Alioto T."/>
            <person name="Alioto T."/>
            <person name="Gomez Garrido J."/>
        </authorList>
    </citation>
    <scope>NUCLEOTIDE SEQUENCE</scope>
</reference>
<dbReference type="AlphaFoldDB" id="A0AAD1S0S7"/>
<comment type="subunit">
    <text evidence="2">Interacts with microtubules.</text>
</comment>
<evidence type="ECO:0000256" key="6">
    <source>
        <dbReference type="ARBA" id="ARBA00023212"/>
    </source>
</evidence>
<dbReference type="Proteomes" id="UP001295444">
    <property type="component" value="Chromosome 04"/>
</dbReference>
<gene>
    <name evidence="11" type="ORF">PECUL_23A028532</name>
</gene>
<evidence type="ECO:0000256" key="3">
    <source>
        <dbReference type="ARBA" id="ARBA00022490"/>
    </source>
</evidence>
<evidence type="ECO:0000256" key="4">
    <source>
        <dbReference type="ARBA" id="ARBA00022737"/>
    </source>
</evidence>
<keyword evidence="3" id="KW-0963">Cytoplasm</keyword>
<evidence type="ECO:0000313" key="12">
    <source>
        <dbReference type="Proteomes" id="UP001295444"/>
    </source>
</evidence>
<dbReference type="InterPro" id="IPR049039">
    <property type="entry name" value="RMD1-3_a_helical_rpt"/>
</dbReference>
<name>A0AAD1S0S7_PELCU</name>
<evidence type="ECO:0000256" key="1">
    <source>
        <dbReference type="ARBA" id="ARBA00004245"/>
    </source>
</evidence>
<evidence type="ECO:0000256" key="8">
    <source>
        <dbReference type="ARBA" id="ARBA00039966"/>
    </source>
</evidence>
<accession>A0AAD1S0S7</accession>
<feature type="compositionally biased region" description="Basic and acidic residues" evidence="10">
    <location>
        <begin position="165"/>
        <end position="178"/>
    </location>
</feature>
<evidence type="ECO:0000256" key="10">
    <source>
        <dbReference type="SAM" id="MobiDB-lite"/>
    </source>
</evidence>
<protein>
    <recommendedName>
        <fullName evidence="8">Regulator of microtubule dynamics protein 1</fullName>
    </recommendedName>
    <alternativeName>
        <fullName evidence="9">Protein FAM82B</fullName>
    </alternativeName>
</protein>
<feature type="region of interest" description="Disordered" evidence="10">
    <location>
        <begin position="165"/>
        <end position="185"/>
    </location>
</feature>
<dbReference type="Gene3D" id="1.25.40.10">
    <property type="entry name" value="Tetratricopeptide repeat domain"/>
    <property type="match status" value="1"/>
</dbReference>
<dbReference type="GO" id="GO:0097431">
    <property type="term" value="C:mitotic spindle pole"/>
    <property type="evidence" value="ECO:0007669"/>
    <property type="project" value="TreeGrafter"/>
</dbReference>
<comment type="similarity">
    <text evidence="7">Belongs to the RMDN family.</text>
</comment>